<dbReference type="AlphaFoldDB" id="A0A7X9XD06"/>
<feature type="signal peptide" evidence="1">
    <location>
        <begin position="1"/>
        <end position="22"/>
    </location>
</feature>
<dbReference type="RefSeq" id="WP_169660343.1">
    <property type="nucleotide sequence ID" value="NZ_JABANE010000138.1"/>
</dbReference>
<evidence type="ECO:0000313" key="3">
    <source>
        <dbReference type="Proteomes" id="UP000576082"/>
    </source>
</evidence>
<reference evidence="2 3" key="1">
    <citation type="submission" date="2020-04" db="EMBL/GenBank/DDBJ databases">
        <title>Flammeovirga sp. SR4, a novel species isolated from seawater.</title>
        <authorList>
            <person name="Wang X."/>
        </authorList>
    </citation>
    <scope>NUCLEOTIDE SEQUENCE [LARGE SCALE GENOMIC DNA]</scope>
    <source>
        <strain evidence="2 3">ATCC 23126</strain>
    </source>
</reference>
<keyword evidence="1" id="KW-0732">Signal</keyword>
<evidence type="ECO:0000256" key="1">
    <source>
        <dbReference type="SAM" id="SignalP"/>
    </source>
</evidence>
<sequence length="488" mass="55807">MNHFNYTLSLLLIILSSVFSFGQDMPTVVIRGEIDEKTEYSNYNVIIKGKTLTVNEDLKLNNCEVTIHVENIRGGKKIKIENDALHSVVFTNDNVVISSKVDIKNANSTILSSQLSTEEDAHLKFENGTLICNNSTWNLDGHVDFQAHDSFIDSLHVFMNNVAINELSDKIHYKENVGWDFVGGCISPYQKEHAEASDDDQRPGDFIDCSNLTDSLNYFEGDVRFDIKTELEWGMYLEEHTTSYLIYTSKDNSNWSLLEVVDASNPDPSSPVRYFYSDFEERYGTVNFRLSSINNGNEINLDTITIEYSDELPVEMIYFEPEIFDEGISLFWATATEINSSHFEVQYSTDNKDWIKIAEVKSAGNSNSKKEYQYDDIMRYGTTYYRLKQVDLDGKYEYFGPVTVQVEGEESFDAVIFPVPQAAGMDINIQTNNDAPYELVIFNNIGQLIYHEKDLQHTTTFATPWGRGVFVVHIMQGRSKIVKKFQLD</sequence>
<organism evidence="2 3">
    <name type="scientific">Flammeovirga aprica JL-4</name>
    <dbReference type="NCBI Taxonomy" id="694437"/>
    <lineage>
        <taxon>Bacteria</taxon>
        <taxon>Pseudomonadati</taxon>
        <taxon>Bacteroidota</taxon>
        <taxon>Cytophagia</taxon>
        <taxon>Cytophagales</taxon>
        <taxon>Flammeovirgaceae</taxon>
        <taxon>Flammeovirga</taxon>
    </lineage>
</organism>
<dbReference type="NCBIfam" id="TIGR04183">
    <property type="entry name" value="Por_Secre_tail"/>
    <property type="match status" value="1"/>
</dbReference>
<feature type="chain" id="PRO_5030904732" evidence="1">
    <location>
        <begin position="23"/>
        <end position="488"/>
    </location>
</feature>
<keyword evidence="3" id="KW-1185">Reference proteome</keyword>
<dbReference type="EMBL" id="JABANE010000138">
    <property type="protein sequence ID" value="NME72149.1"/>
    <property type="molecule type" value="Genomic_DNA"/>
</dbReference>
<dbReference type="Proteomes" id="UP000576082">
    <property type="component" value="Unassembled WGS sequence"/>
</dbReference>
<proteinExistence type="predicted"/>
<evidence type="ECO:0000313" key="2">
    <source>
        <dbReference type="EMBL" id="NME72149.1"/>
    </source>
</evidence>
<name>A0A7X9XD06_9BACT</name>
<accession>A0A7X9XD06</accession>
<comment type="caution">
    <text evidence="2">The sequence shown here is derived from an EMBL/GenBank/DDBJ whole genome shotgun (WGS) entry which is preliminary data.</text>
</comment>
<dbReference type="InterPro" id="IPR026444">
    <property type="entry name" value="Secre_tail"/>
</dbReference>
<gene>
    <name evidence="2" type="ORF">HHU12_29580</name>
</gene>
<protein>
    <submittedName>
        <fullName evidence="2">T9SS type A sorting domain-containing protein</fullName>
    </submittedName>
</protein>